<reference evidence="3" key="1">
    <citation type="submission" date="2020-11" db="EMBL/GenBank/DDBJ databases">
        <authorList>
            <consortium name="DOE Joint Genome Institute"/>
            <person name="Ahrendt S."/>
            <person name="Riley R."/>
            <person name="Andreopoulos W."/>
            <person name="Labutti K."/>
            <person name="Pangilinan J."/>
            <person name="Ruiz-Duenas F.J."/>
            <person name="Barrasa J.M."/>
            <person name="Sanchez-Garcia M."/>
            <person name="Camarero S."/>
            <person name="Miyauchi S."/>
            <person name="Serrano A."/>
            <person name="Linde D."/>
            <person name="Babiker R."/>
            <person name="Drula E."/>
            <person name="Ayuso-Fernandez I."/>
            <person name="Pacheco R."/>
            <person name="Padilla G."/>
            <person name="Ferreira P."/>
            <person name="Barriuso J."/>
            <person name="Kellner H."/>
            <person name="Castanera R."/>
            <person name="Alfaro M."/>
            <person name="Ramirez L."/>
            <person name="Pisabarro A.G."/>
            <person name="Kuo A."/>
            <person name="Tritt A."/>
            <person name="Lipzen A."/>
            <person name="He G."/>
            <person name="Yan M."/>
            <person name="Ng V."/>
            <person name="Cullen D."/>
            <person name="Martin F."/>
            <person name="Rosso M.-N."/>
            <person name="Henrissat B."/>
            <person name="Hibbett D."/>
            <person name="Martinez A.T."/>
            <person name="Grigoriev I.V."/>
        </authorList>
    </citation>
    <scope>NUCLEOTIDE SEQUENCE</scope>
    <source>
        <strain evidence="3">ATCC 90797</strain>
    </source>
</reference>
<dbReference type="AlphaFoldDB" id="A0A9P6D438"/>
<evidence type="ECO:0000313" key="4">
    <source>
        <dbReference type="Proteomes" id="UP000807025"/>
    </source>
</evidence>
<protein>
    <submittedName>
        <fullName evidence="3">Thioesterase/thiol ester dehydrase-isomerase</fullName>
    </submittedName>
</protein>
<feature type="region of interest" description="Disordered" evidence="1">
    <location>
        <begin position="292"/>
        <end position="318"/>
    </location>
</feature>
<dbReference type="PANTHER" id="PTHR47260">
    <property type="entry name" value="UPF0644 PROTEIN PB2B4.06"/>
    <property type="match status" value="1"/>
</dbReference>
<dbReference type="OrthoDB" id="506431at2759"/>
<accession>A0A9P6D438</accession>
<keyword evidence="4" id="KW-1185">Reference proteome</keyword>
<sequence>MSFFILSSLRRAALGPLRRVSRPPASFSTAASSTGSSSSSSSTSDSQQRQNKRGLSTTSTILLASLIAATSYTIGSIFPPSSFTILFPRAAPPPPSNPDSEESKKYTEDLEGKLHTLPSVQAHRTSEAQGWYETRPYANFPEERRVNNLTAGALRGPGKLALKPLVRAKKDETEANVWIHLGRGLCGHDGIVHGGLLATLLDETLARQAISNLPDKVGVTAQLSINYKAPTRADQFILIKTKLVEAKGRKARVSGVVEDLEGNILVEATATFVQPRYAKLLKPEVLKHAMGEPAHSHEPVLIADGEKMRGPHDDGVKQ</sequence>
<gene>
    <name evidence="3" type="ORF">BDN71DRAFT_1278094</name>
</gene>
<feature type="domain" description="Thioesterase" evidence="2">
    <location>
        <begin position="190"/>
        <end position="263"/>
    </location>
</feature>
<dbReference type="SUPFAM" id="SSF54637">
    <property type="entry name" value="Thioesterase/thiol ester dehydrase-isomerase"/>
    <property type="match status" value="1"/>
</dbReference>
<dbReference type="EMBL" id="MU154611">
    <property type="protein sequence ID" value="KAF9491856.1"/>
    <property type="molecule type" value="Genomic_DNA"/>
</dbReference>
<evidence type="ECO:0000256" key="1">
    <source>
        <dbReference type="SAM" id="MobiDB-lite"/>
    </source>
</evidence>
<feature type="compositionally biased region" description="Low complexity" evidence="1">
    <location>
        <begin position="25"/>
        <end position="46"/>
    </location>
</feature>
<organism evidence="3 4">
    <name type="scientific">Pleurotus eryngii</name>
    <name type="common">Boletus of the steppes</name>
    <dbReference type="NCBI Taxonomy" id="5323"/>
    <lineage>
        <taxon>Eukaryota</taxon>
        <taxon>Fungi</taxon>
        <taxon>Dikarya</taxon>
        <taxon>Basidiomycota</taxon>
        <taxon>Agaricomycotina</taxon>
        <taxon>Agaricomycetes</taxon>
        <taxon>Agaricomycetidae</taxon>
        <taxon>Agaricales</taxon>
        <taxon>Pleurotineae</taxon>
        <taxon>Pleurotaceae</taxon>
        <taxon>Pleurotus</taxon>
    </lineage>
</organism>
<dbReference type="InterPro" id="IPR029069">
    <property type="entry name" value="HotDog_dom_sf"/>
</dbReference>
<dbReference type="InterPro" id="IPR052061">
    <property type="entry name" value="PTE-AB_protein"/>
</dbReference>
<dbReference type="InterPro" id="IPR006683">
    <property type="entry name" value="Thioestr_dom"/>
</dbReference>
<evidence type="ECO:0000259" key="2">
    <source>
        <dbReference type="Pfam" id="PF03061"/>
    </source>
</evidence>
<dbReference type="Proteomes" id="UP000807025">
    <property type="component" value="Unassembled WGS sequence"/>
</dbReference>
<dbReference type="CDD" id="cd03443">
    <property type="entry name" value="PaaI_thioesterase"/>
    <property type="match status" value="1"/>
</dbReference>
<dbReference type="Pfam" id="PF03061">
    <property type="entry name" value="4HBT"/>
    <property type="match status" value="1"/>
</dbReference>
<evidence type="ECO:0000313" key="3">
    <source>
        <dbReference type="EMBL" id="KAF9491856.1"/>
    </source>
</evidence>
<proteinExistence type="predicted"/>
<feature type="region of interest" description="Disordered" evidence="1">
    <location>
        <begin position="20"/>
        <end position="55"/>
    </location>
</feature>
<name>A0A9P6D438_PLEER</name>
<dbReference type="PANTHER" id="PTHR47260:SF1">
    <property type="entry name" value="UPF0644 PROTEIN PB2B4.06"/>
    <property type="match status" value="1"/>
</dbReference>
<dbReference type="Gene3D" id="3.10.129.10">
    <property type="entry name" value="Hotdog Thioesterase"/>
    <property type="match status" value="1"/>
</dbReference>
<comment type="caution">
    <text evidence="3">The sequence shown here is derived from an EMBL/GenBank/DDBJ whole genome shotgun (WGS) entry which is preliminary data.</text>
</comment>